<name>A0A5B7EYF3_PORTR</name>
<dbReference type="InterPro" id="IPR015897">
    <property type="entry name" value="CHK_kinase-like"/>
</dbReference>
<feature type="domain" description="CHK kinase-like" evidence="1">
    <location>
        <begin position="148"/>
        <end position="341"/>
    </location>
</feature>
<reference evidence="2 3" key="1">
    <citation type="submission" date="2019-05" db="EMBL/GenBank/DDBJ databases">
        <title>Another draft genome of Portunus trituberculatus and its Hox gene families provides insights of decapod evolution.</title>
        <authorList>
            <person name="Jeong J.-H."/>
            <person name="Song I."/>
            <person name="Kim S."/>
            <person name="Choi T."/>
            <person name="Kim D."/>
            <person name="Ryu S."/>
            <person name="Kim W."/>
        </authorList>
    </citation>
    <scope>NUCLEOTIDE SEQUENCE [LARGE SCALE GENOMIC DNA]</scope>
    <source>
        <tissue evidence="2">Muscle</tissue>
    </source>
</reference>
<dbReference type="InterPro" id="IPR011009">
    <property type="entry name" value="Kinase-like_dom_sf"/>
</dbReference>
<gene>
    <name evidence="2" type="ORF">E2C01_031972</name>
</gene>
<dbReference type="SUPFAM" id="SSF56112">
    <property type="entry name" value="Protein kinase-like (PK-like)"/>
    <property type="match status" value="1"/>
</dbReference>
<evidence type="ECO:0000259" key="1">
    <source>
        <dbReference type="SMART" id="SM00587"/>
    </source>
</evidence>
<dbReference type="AlphaFoldDB" id="A0A5B7EYF3"/>
<accession>A0A5B7EYF3</accession>
<dbReference type="Pfam" id="PF02958">
    <property type="entry name" value="EcKL"/>
    <property type="match status" value="1"/>
</dbReference>
<evidence type="ECO:0000313" key="3">
    <source>
        <dbReference type="Proteomes" id="UP000324222"/>
    </source>
</evidence>
<dbReference type="OrthoDB" id="6344432at2759"/>
<dbReference type="PANTHER" id="PTHR11012">
    <property type="entry name" value="PROTEIN KINASE-LIKE DOMAIN-CONTAINING"/>
    <property type="match status" value="1"/>
</dbReference>
<dbReference type="InterPro" id="IPR004119">
    <property type="entry name" value="EcKL"/>
</dbReference>
<dbReference type="Gene3D" id="3.90.1200.10">
    <property type="match status" value="1"/>
</dbReference>
<evidence type="ECO:0000313" key="2">
    <source>
        <dbReference type="EMBL" id="MPC38465.1"/>
    </source>
</evidence>
<keyword evidence="3" id="KW-1185">Reference proteome</keyword>
<dbReference type="EMBL" id="VSRR010004073">
    <property type="protein sequence ID" value="MPC38465.1"/>
    <property type="molecule type" value="Genomic_DNA"/>
</dbReference>
<comment type="caution">
    <text evidence="2">The sequence shown here is derived from an EMBL/GenBank/DDBJ whole genome shotgun (WGS) entry which is preliminary data.</text>
</comment>
<proteinExistence type="predicted"/>
<dbReference type="SMART" id="SM00587">
    <property type="entry name" value="CHK"/>
    <property type="match status" value="1"/>
</dbReference>
<dbReference type="PANTHER" id="PTHR11012:SF58">
    <property type="entry name" value="CHK KINASE-LIKE DOMAIN-CONTAINING PROTEIN"/>
    <property type="match status" value="1"/>
</dbReference>
<organism evidence="2 3">
    <name type="scientific">Portunus trituberculatus</name>
    <name type="common">Swimming crab</name>
    <name type="synonym">Neptunus trituberculatus</name>
    <dbReference type="NCBI Taxonomy" id="210409"/>
    <lineage>
        <taxon>Eukaryota</taxon>
        <taxon>Metazoa</taxon>
        <taxon>Ecdysozoa</taxon>
        <taxon>Arthropoda</taxon>
        <taxon>Crustacea</taxon>
        <taxon>Multicrustacea</taxon>
        <taxon>Malacostraca</taxon>
        <taxon>Eumalacostraca</taxon>
        <taxon>Eucarida</taxon>
        <taxon>Decapoda</taxon>
        <taxon>Pleocyemata</taxon>
        <taxon>Brachyura</taxon>
        <taxon>Eubrachyura</taxon>
        <taxon>Portunoidea</taxon>
        <taxon>Portunidae</taxon>
        <taxon>Portuninae</taxon>
        <taxon>Portunus</taxon>
    </lineage>
</organism>
<protein>
    <recommendedName>
        <fullName evidence="1">CHK kinase-like domain-containing protein</fullName>
    </recommendedName>
</protein>
<sequence length="459" mass="52307">MPFFKPPKNPRAASEVTKQWLEYVLSQYESRTSRKSIVEVDSFEINPGCGKCENFNSEVIRIEAEAQVTPTGGTPSPVHYSFIVKFIPGNEFEQESTKWIGAPKRELLVLSEILPALNTFQKERGGGRYPINAPEYVYGVCTSGEYVLMMQDLREAGYHVGDKRRGLTLSQLKAAVRDLAHLHAVSYAFSLTHDFRTKYPDFKETGLTDSIISTFVRVVIEGLHDALKANESKFPDLVEAIASNKDKILNDIEEFSLSKRQKPLVCLSHGDFWTNNVMFKYNEEGSVDGFMMIDWGNVGWRNPMFDLQYLMHTSTQKATRRDHLKEVQTLYYEAFTSAAASLDAPLRHWRFEDFLAEYQKSAAASKLFCVFVNLITLSEHGRIFNQGTLTTGFSSWLRVKMTKITALIPNRLISTMTYPFMKKALQIYFDDLASMSNPEMTTRIIDLVTEAFENFVVEP</sequence>
<dbReference type="Proteomes" id="UP000324222">
    <property type="component" value="Unassembled WGS sequence"/>
</dbReference>